<feature type="compositionally biased region" description="Acidic residues" evidence="3">
    <location>
        <begin position="1272"/>
        <end position="1287"/>
    </location>
</feature>
<evidence type="ECO:0000256" key="1">
    <source>
        <dbReference type="ARBA" id="ARBA00022737"/>
    </source>
</evidence>
<feature type="compositionally biased region" description="Acidic residues" evidence="3">
    <location>
        <begin position="990"/>
        <end position="999"/>
    </location>
</feature>
<dbReference type="Pfam" id="PF14381">
    <property type="entry name" value="EDR1_CTR1_ARMC3_pept"/>
    <property type="match status" value="1"/>
</dbReference>
<organism evidence="5 6">
    <name type="scientific">Hypsibius exemplaris</name>
    <name type="common">Freshwater tardigrade</name>
    <dbReference type="NCBI Taxonomy" id="2072580"/>
    <lineage>
        <taxon>Eukaryota</taxon>
        <taxon>Metazoa</taxon>
        <taxon>Ecdysozoa</taxon>
        <taxon>Tardigrada</taxon>
        <taxon>Eutardigrada</taxon>
        <taxon>Parachela</taxon>
        <taxon>Hypsibioidea</taxon>
        <taxon>Hypsibiidae</taxon>
        <taxon>Hypsibius</taxon>
    </lineage>
</organism>
<dbReference type="OrthoDB" id="7537227at2759"/>
<keyword evidence="6" id="KW-1185">Reference proteome</keyword>
<feature type="region of interest" description="Disordered" evidence="3">
    <location>
        <begin position="1123"/>
        <end position="1142"/>
    </location>
</feature>
<feature type="repeat" description="ARM" evidence="2">
    <location>
        <begin position="255"/>
        <end position="299"/>
    </location>
</feature>
<feature type="compositionally biased region" description="Polar residues" evidence="3">
    <location>
        <begin position="1005"/>
        <end position="1017"/>
    </location>
</feature>
<proteinExistence type="predicted"/>
<evidence type="ECO:0000259" key="4">
    <source>
        <dbReference type="Pfam" id="PF14381"/>
    </source>
</evidence>
<feature type="region of interest" description="Disordered" evidence="3">
    <location>
        <begin position="987"/>
        <end position="1020"/>
    </location>
</feature>
<dbReference type="InterPro" id="IPR052441">
    <property type="entry name" value="Armadillo-Ser/Thr_Kinase"/>
</dbReference>
<feature type="domain" description="EDR1/CTR1/ARMC3-like peptidase-like" evidence="4">
    <location>
        <begin position="829"/>
        <end position="955"/>
    </location>
</feature>
<dbReference type="SMART" id="SM00185">
    <property type="entry name" value="ARM"/>
    <property type="match status" value="3"/>
</dbReference>
<evidence type="ECO:0000256" key="3">
    <source>
        <dbReference type="SAM" id="MobiDB-lite"/>
    </source>
</evidence>
<dbReference type="EMBL" id="MTYJ01000060">
    <property type="protein sequence ID" value="OQV17494.1"/>
    <property type="molecule type" value="Genomic_DNA"/>
</dbReference>
<keyword evidence="1" id="KW-0677">Repeat</keyword>
<evidence type="ECO:0000256" key="2">
    <source>
        <dbReference type="PROSITE-ProRule" id="PRU00259"/>
    </source>
</evidence>
<feature type="compositionally biased region" description="Basic and acidic residues" evidence="3">
    <location>
        <begin position="1123"/>
        <end position="1132"/>
    </location>
</feature>
<dbReference type="InterPro" id="IPR055164">
    <property type="entry name" value="EDR1/CTR1/ARMC3-like_pept-like"/>
</dbReference>
<evidence type="ECO:0000313" key="5">
    <source>
        <dbReference type="EMBL" id="OQV17494.1"/>
    </source>
</evidence>
<accession>A0A1W0WQL6</accession>
<sequence length="1311" mass="145722">MASSKNQLEEHDDWETVKPDRIGRMPYAVICEARLDLFANTDILDERPFDETFAEYKLPNVYRRTAEQTVPVTSTFPEYDEPEAADFYVTCKIADPIDAAILLHAKEPDVVLQALEALIAFVEDRLGQFKNETTEESAESAADRADTKKKATNDDAVEGDEYFKVTLIKYPGFLKRIVQLIGSSYRSLRRRAVILLGSLSEVEEAVEEFEHTPWLHKIWNLIKPGTESVIVDWAMLALRNFAILHNVQEEVFRKGMLDQLLDLVTTDNQDPDVVENTLQALCNLSAHTPVREFLALNGGFEAANEQALSAFPSTQYFALRLMRELLCCPAKGVLDRFHEADGMATIVSILNTDEMKYIHAGTLEVLEFLMGVPSIAHELSQKRIYEFLLDRALSKEYQGVEDVQAFALRAISRAASFPEQRLIMNNCDIERRILQLLNLSSFVVQAAALQALGSLSKTLNCRRKLRELGIVKIVTKHLASCDPAVKEQAFYTAGTLMLYESAYVEAFQREEFLRLLHAALTDLRLLQMVGLVDQALACVINISENDALREALAPFIVKHIPVWLSQPDESVKIKGLICAGIFIRTEADRDTFAHYNGYSAVGQLITQPASDNLIRHTCWAISLLAINRPAIISIAKSGCVYPLLESRRAANPVTGGYADLALRRLACLHLSFKYALFNELGPEDRIQHGFYDAGETVGRTAFLSLKSHLRASSSLAQAPLVIYISLPKKRFITAVPATDEKSLALPRTVGGAAESAATVAVVAPAPDGEAKSPNSQQRKLSKVARKSSKTRKKSKQTSEQVQQDGEVGRCSSQQQRIIVAPPCRPIIPKDVVLQKLILKVLAELKKVCTIREEISVIAAAVAEQMGGASVKAEAVEAHIQEVCQDKQSNCIGIGDLELGSFSHRAFLFKVIADRVHLPVSLVRGNGGRGWNEVSLADDGCTAVHLVDLMFHIGALMEKDSPEARRYMEAPALVVVSKQVSKMESLTQGNEDLENGDENGDCPWSKSASLTAANSSGPKRSKVSLVVTGSAISIKPPEQKPTPLSRMAEEQNQRHTDTDKFINPAWKLVRKTIAHDMEATRELIAKKQAATATLMPPVPEVKEKEHRDKEKAAAAATAFAEHKLKDMKSEPRSPPKKWRPHCNRQRDAKYLASIPRELPSQAQIVPAATQLHHTKPVHHLHHAHHVHYAHKHVSWDPLTSQTSLDTSDIWDNAPGEEVVDVRRGSTRPSVYELLVEAEHEAMPEGYDTVEDRWDEMTYEEQMTLERFEMDLEDDVVEDQLDGGDEAEDVPPPVIVNRPDNEIPQAPPPPAPH</sequence>
<dbReference type="PANTHER" id="PTHR46618:SF1">
    <property type="entry name" value="ARMADILLO REPEAT-CONTAINING PROTEIN 3"/>
    <property type="match status" value="1"/>
</dbReference>
<comment type="caution">
    <text evidence="5">The sequence shown here is derived from an EMBL/GenBank/DDBJ whole genome shotgun (WGS) entry which is preliminary data.</text>
</comment>
<dbReference type="PROSITE" id="PS50176">
    <property type="entry name" value="ARM_REPEAT"/>
    <property type="match status" value="1"/>
</dbReference>
<dbReference type="PANTHER" id="PTHR46618">
    <property type="entry name" value="ARMADILLO REPEAT-CONTAINING PROTEIN 3"/>
    <property type="match status" value="1"/>
</dbReference>
<feature type="compositionally biased region" description="Basic residues" evidence="3">
    <location>
        <begin position="1133"/>
        <end position="1142"/>
    </location>
</feature>
<protein>
    <recommendedName>
        <fullName evidence="4">EDR1/CTR1/ARMC3-like peptidase-like domain-containing protein</fullName>
    </recommendedName>
</protein>
<dbReference type="SUPFAM" id="SSF48371">
    <property type="entry name" value="ARM repeat"/>
    <property type="match status" value="2"/>
</dbReference>
<feature type="compositionally biased region" description="Basic residues" evidence="3">
    <location>
        <begin position="779"/>
        <end position="795"/>
    </location>
</feature>
<reference evidence="6" key="1">
    <citation type="submission" date="2017-01" db="EMBL/GenBank/DDBJ databases">
        <title>Comparative genomics of anhydrobiosis in the tardigrade Hypsibius dujardini.</title>
        <authorList>
            <person name="Yoshida Y."/>
            <person name="Koutsovoulos G."/>
            <person name="Laetsch D."/>
            <person name="Stevens L."/>
            <person name="Kumar S."/>
            <person name="Horikawa D."/>
            <person name="Ishino K."/>
            <person name="Komine S."/>
            <person name="Tomita M."/>
            <person name="Blaxter M."/>
            <person name="Arakawa K."/>
        </authorList>
    </citation>
    <scope>NUCLEOTIDE SEQUENCE [LARGE SCALE GENOMIC DNA]</scope>
    <source>
        <strain evidence="6">Z151</strain>
    </source>
</reference>
<evidence type="ECO:0000313" key="6">
    <source>
        <dbReference type="Proteomes" id="UP000192578"/>
    </source>
</evidence>
<feature type="region of interest" description="Disordered" evidence="3">
    <location>
        <begin position="764"/>
        <end position="807"/>
    </location>
</feature>
<dbReference type="Gene3D" id="1.25.10.10">
    <property type="entry name" value="Leucine-rich Repeat Variant"/>
    <property type="match status" value="2"/>
</dbReference>
<dbReference type="InterPro" id="IPR011989">
    <property type="entry name" value="ARM-like"/>
</dbReference>
<feature type="compositionally biased region" description="Basic and acidic residues" evidence="3">
    <location>
        <begin position="141"/>
        <end position="152"/>
    </location>
</feature>
<gene>
    <name evidence="5" type="ORF">BV898_08427</name>
</gene>
<name>A0A1W0WQL6_HYPEX</name>
<dbReference type="Proteomes" id="UP000192578">
    <property type="component" value="Unassembled WGS sequence"/>
</dbReference>
<dbReference type="InterPro" id="IPR000225">
    <property type="entry name" value="Armadillo"/>
</dbReference>
<feature type="region of interest" description="Disordered" evidence="3">
    <location>
        <begin position="1272"/>
        <end position="1311"/>
    </location>
</feature>
<dbReference type="InterPro" id="IPR016024">
    <property type="entry name" value="ARM-type_fold"/>
</dbReference>
<feature type="region of interest" description="Disordered" evidence="3">
    <location>
        <begin position="132"/>
        <end position="152"/>
    </location>
</feature>